<accession>A0A1G9VX81</accession>
<dbReference type="STRING" id="660521.SAMN04487949_2534"/>
<keyword evidence="5" id="KW-1185">Reference proteome</keyword>
<organism evidence="4 5">
    <name type="scientific">Halogranum gelatinilyticum</name>
    <dbReference type="NCBI Taxonomy" id="660521"/>
    <lineage>
        <taxon>Archaea</taxon>
        <taxon>Methanobacteriati</taxon>
        <taxon>Methanobacteriota</taxon>
        <taxon>Stenosarchaea group</taxon>
        <taxon>Halobacteria</taxon>
        <taxon>Halobacteriales</taxon>
        <taxon>Haloferacaceae</taxon>
    </lineage>
</organism>
<dbReference type="EMBL" id="FNHL01000003">
    <property type="protein sequence ID" value="SDM76527.1"/>
    <property type="molecule type" value="Genomic_DNA"/>
</dbReference>
<dbReference type="AlphaFoldDB" id="A0A1G9VX81"/>
<evidence type="ECO:0000313" key="5">
    <source>
        <dbReference type="Proteomes" id="UP000199451"/>
    </source>
</evidence>
<dbReference type="InterPro" id="IPR055768">
    <property type="entry name" value="DUF7344"/>
</dbReference>
<protein>
    <recommendedName>
        <fullName evidence="3">DUF7344 domain-containing protein</fullName>
    </recommendedName>
</protein>
<evidence type="ECO:0000256" key="2">
    <source>
        <dbReference type="SAM" id="Phobius"/>
    </source>
</evidence>
<dbReference type="Pfam" id="PF24035">
    <property type="entry name" value="DUF7344"/>
    <property type="match status" value="1"/>
</dbReference>
<evidence type="ECO:0000313" key="4">
    <source>
        <dbReference type="EMBL" id="SDM76527.1"/>
    </source>
</evidence>
<dbReference type="Proteomes" id="UP000199451">
    <property type="component" value="Unassembled WGS sequence"/>
</dbReference>
<gene>
    <name evidence="4" type="ORF">SAMN04487949_2534</name>
</gene>
<proteinExistence type="predicted"/>
<reference evidence="5" key="1">
    <citation type="submission" date="2016-10" db="EMBL/GenBank/DDBJ databases">
        <authorList>
            <person name="Varghese N."/>
            <person name="Submissions S."/>
        </authorList>
    </citation>
    <scope>NUCLEOTIDE SEQUENCE [LARGE SCALE GENOMIC DNA]</scope>
    <source>
        <strain evidence="5">CGMCC 1.10119</strain>
    </source>
</reference>
<keyword evidence="2" id="KW-1133">Transmembrane helix</keyword>
<sequence length="195" mass="22280">MSMKQVGADTETLPREVVFDMLSSQRRRHTLHYLLQHDRPVELRELSRQVAAWENGIEPVEVTSDQRKNVYTALRQAHLPRMDRAGIVDFDPNRAEIELREEASDLQLYLEVIPGNDIPWSDYYLGLSVFSGLLIGAAEFGVFPFGEIQVVAWTGLVVFLFFASAATHAYMNRQMRLGQEGPPPGYEQELQQEDE</sequence>
<feature type="transmembrane region" description="Helical" evidence="2">
    <location>
        <begin position="151"/>
        <end position="171"/>
    </location>
</feature>
<name>A0A1G9VX81_9EURY</name>
<feature type="region of interest" description="Disordered" evidence="1">
    <location>
        <begin position="176"/>
        <end position="195"/>
    </location>
</feature>
<evidence type="ECO:0000259" key="3">
    <source>
        <dbReference type="Pfam" id="PF24035"/>
    </source>
</evidence>
<feature type="domain" description="DUF7344" evidence="3">
    <location>
        <begin position="19"/>
        <end position="97"/>
    </location>
</feature>
<keyword evidence="2" id="KW-0472">Membrane</keyword>
<keyword evidence="2" id="KW-0812">Transmembrane</keyword>
<evidence type="ECO:0000256" key="1">
    <source>
        <dbReference type="SAM" id="MobiDB-lite"/>
    </source>
</evidence>
<feature type="transmembrane region" description="Helical" evidence="2">
    <location>
        <begin position="123"/>
        <end position="145"/>
    </location>
</feature>